<keyword evidence="1" id="KW-0812">Transmembrane</keyword>
<comment type="caution">
    <text evidence="2">The sequence shown here is derived from an EMBL/GenBank/DDBJ whole genome shotgun (WGS) entry which is preliminary data.</text>
</comment>
<keyword evidence="1" id="KW-1133">Transmembrane helix</keyword>
<accession>A0A7J6V1J0</accession>
<feature type="transmembrane region" description="Helical" evidence="1">
    <location>
        <begin position="6"/>
        <end position="25"/>
    </location>
</feature>
<reference evidence="2 3" key="1">
    <citation type="submission" date="2020-06" db="EMBL/GenBank/DDBJ databases">
        <title>Transcriptomic and genomic resources for Thalictrum thalictroides and T. hernandezii: Facilitating candidate gene discovery in an emerging model plant lineage.</title>
        <authorList>
            <person name="Arias T."/>
            <person name="Riano-Pachon D.M."/>
            <person name="Di Stilio V.S."/>
        </authorList>
    </citation>
    <scope>NUCLEOTIDE SEQUENCE [LARGE SCALE GENOMIC DNA]</scope>
    <source>
        <strain evidence="3">cv. WT478/WT964</strain>
        <tissue evidence="2">Leaves</tissue>
    </source>
</reference>
<evidence type="ECO:0000313" key="2">
    <source>
        <dbReference type="EMBL" id="KAF5178677.1"/>
    </source>
</evidence>
<protein>
    <submittedName>
        <fullName evidence="2">Uncharacterized protein</fullName>
    </submittedName>
</protein>
<sequence length="101" mass="11670">MQTITLFFFFNSISIIPIAKSYIYIIMANSRIKRFVLDVPPPQFVSLMRRRVSNKLDTIVEEEISIDSNVVNKGIPSFKGSFSTSLFLREVKRSYAIDDQE</sequence>
<dbReference type="PANTHER" id="PTHR35101">
    <property type="entry name" value="OS02G0162600 PROTEIN"/>
    <property type="match status" value="1"/>
</dbReference>
<dbReference type="EMBL" id="JABWDY010039769">
    <property type="protein sequence ID" value="KAF5178677.1"/>
    <property type="molecule type" value="Genomic_DNA"/>
</dbReference>
<name>A0A7J6V1J0_THATH</name>
<evidence type="ECO:0000256" key="1">
    <source>
        <dbReference type="SAM" id="Phobius"/>
    </source>
</evidence>
<gene>
    <name evidence="2" type="ORF">FRX31_031736</name>
</gene>
<keyword evidence="3" id="KW-1185">Reference proteome</keyword>
<proteinExistence type="predicted"/>
<dbReference type="AlphaFoldDB" id="A0A7J6V1J0"/>
<dbReference type="OrthoDB" id="783496at2759"/>
<evidence type="ECO:0000313" key="3">
    <source>
        <dbReference type="Proteomes" id="UP000554482"/>
    </source>
</evidence>
<organism evidence="2 3">
    <name type="scientific">Thalictrum thalictroides</name>
    <name type="common">Rue-anemone</name>
    <name type="synonym">Anemone thalictroides</name>
    <dbReference type="NCBI Taxonomy" id="46969"/>
    <lineage>
        <taxon>Eukaryota</taxon>
        <taxon>Viridiplantae</taxon>
        <taxon>Streptophyta</taxon>
        <taxon>Embryophyta</taxon>
        <taxon>Tracheophyta</taxon>
        <taxon>Spermatophyta</taxon>
        <taxon>Magnoliopsida</taxon>
        <taxon>Ranunculales</taxon>
        <taxon>Ranunculaceae</taxon>
        <taxon>Thalictroideae</taxon>
        <taxon>Thalictrum</taxon>
    </lineage>
</organism>
<dbReference type="Proteomes" id="UP000554482">
    <property type="component" value="Unassembled WGS sequence"/>
</dbReference>
<keyword evidence="1" id="KW-0472">Membrane</keyword>
<dbReference type="PANTHER" id="PTHR35101:SF12">
    <property type="entry name" value="OS02G0162600 PROTEIN"/>
    <property type="match status" value="1"/>
</dbReference>